<reference evidence="6 7" key="1">
    <citation type="submission" date="2023-07" db="EMBL/GenBank/DDBJ databases">
        <title>Sorghum-associated microbial communities from plants grown in Nebraska, USA.</title>
        <authorList>
            <person name="Schachtman D."/>
        </authorList>
    </citation>
    <scope>NUCLEOTIDE SEQUENCE [LARGE SCALE GENOMIC DNA]</scope>
    <source>
        <strain evidence="6 7">DS1314</strain>
    </source>
</reference>
<dbReference type="SUPFAM" id="SSF52540">
    <property type="entry name" value="P-loop containing nucleoside triphosphate hydrolases"/>
    <property type="match status" value="1"/>
</dbReference>
<protein>
    <submittedName>
        <fullName evidence="6">ABC-type multidrug transport system ATPase subunit</fullName>
    </submittedName>
</protein>
<dbReference type="PANTHER" id="PTHR42939">
    <property type="entry name" value="ABC TRANSPORTER ATP-BINDING PROTEIN ALBC-RELATED"/>
    <property type="match status" value="1"/>
</dbReference>
<dbReference type="InterPro" id="IPR003593">
    <property type="entry name" value="AAA+_ATPase"/>
</dbReference>
<keyword evidence="7" id="KW-1185">Reference proteome</keyword>
<dbReference type="EMBL" id="JAUSTI010000003">
    <property type="protein sequence ID" value="MDQ0170026.1"/>
    <property type="molecule type" value="Genomic_DNA"/>
</dbReference>
<sequence length="362" mass="39830">MGWRTNTRSKNTTNVEEKQTYHSGAEGILLQQVCKRLGSVQVLREISFHVAVGECAVLVGRNGSGKSSLLRMLAGMILPNSGSMQSSFKGRTMLAIDGLPKLPFTAKEYLMTMGRIHGIRSTVLEQRIKQWSERLFLDAAIDQQLPLLSKGTLQKVNLIQSLLPGPGGLILLDEPLSGLDHAAQEAIVSLLQQWKEQGTTIITACHEPLIIERMADHVIVLQHGQILRHWRQSDLACIGEPDMRIQSFMSHAVDSGQVDQIANTTGQLGVRSVHSSRAERHEDIEHNEWVWDWRVSRSSADQIIAQIVASGGSIVSVQQDKSLIQMERLLEGDSPTQAIADEKDTSSLDAPSAASVVKEDAQ</sequence>
<keyword evidence="1" id="KW-0813">Transport</keyword>
<organism evidence="6 7">
    <name type="scientific">Paenibacillus tundrae</name>
    <dbReference type="NCBI Taxonomy" id="528187"/>
    <lineage>
        <taxon>Bacteria</taxon>
        <taxon>Bacillati</taxon>
        <taxon>Bacillota</taxon>
        <taxon>Bacilli</taxon>
        <taxon>Bacillales</taxon>
        <taxon>Paenibacillaceae</taxon>
        <taxon>Paenibacillus</taxon>
    </lineage>
</organism>
<dbReference type="SMART" id="SM00382">
    <property type="entry name" value="AAA"/>
    <property type="match status" value="1"/>
</dbReference>
<feature type="region of interest" description="Disordered" evidence="4">
    <location>
        <begin position="334"/>
        <end position="362"/>
    </location>
</feature>
<name>A0ABT9W9Y1_9BACL</name>
<dbReference type="InterPro" id="IPR003439">
    <property type="entry name" value="ABC_transporter-like_ATP-bd"/>
</dbReference>
<dbReference type="PANTHER" id="PTHR42939:SF1">
    <property type="entry name" value="ABC TRANSPORTER ATP-BINDING PROTEIN ALBC-RELATED"/>
    <property type="match status" value="1"/>
</dbReference>
<evidence type="ECO:0000256" key="4">
    <source>
        <dbReference type="SAM" id="MobiDB-lite"/>
    </source>
</evidence>
<dbReference type="RefSeq" id="WP_307214291.1">
    <property type="nucleotide sequence ID" value="NZ_JAUSTI010000003.1"/>
</dbReference>
<keyword evidence="2" id="KW-0547">Nucleotide-binding</keyword>
<accession>A0ABT9W9Y1</accession>
<proteinExistence type="predicted"/>
<evidence type="ECO:0000313" key="6">
    <source>
        <dbReference type="EMBL" id="MDQ0170026.1"/>
    </source>
</evidence>
<dbReference type="InterPro" id="IPR027417">
    <property type="entry name" value="P-loop_NTPase"/>
</dbReference>
<dbReference type="InterPro" id="IPR051782">
    <property type="entry name" value="ABC_Transporter_VariousFunc"/>
</dbReference>
<dbReference type="Proteomes" id="UP001233836">
    <property type="component" value="Unassembled WGS sequence"/>
</dbReference>
<gene>
    <name evidence="6" type="ORF">J2T19_001466</name>
</gene>
<evidence type="ECO:0000313" key="7">
    <source>
        <dbReference type="Proteomes" id="UP001233836"/>
    </source>
</evidence>
<feature type="domain" description="ABC transporter" evidence="5">
    <location>
        <begin position="28"/>
        <end position="248"/>
    </location>
</feature>
<evidence type="ECO:0000256" key="1">
    <source>
        <dbReference type="ARBA" id="ARBA00022448"/>
    </source>
</evidence>
<keyword evidence="3" id="KW-0067">ATP-binding</keyword>
<dbReference type="Pfam" id="PF00005">
    <property type="entry name" value="ABC_tran"/>
    <property type="match status" value="1"/>
</dbReference>
<evidence type="ECO:0000256" key="2">
    <source>
        <dbReference type="ARBA" id="ARBA00022741"/>
    </source>
</evidence>
<dbReference type="PROSITE" id="PS50893">
    <property type="entry name" value="ABC_TRANSPORTER_2"/>
    <property type="match status" value="1"/>
</dbReference>
<dbReference type="Gene3D" id="3.40.50.300">
    <property type="entry name" value="P-loop containing nucleotide triphosphate hydrolases"/>
    <property type="match status" value="1"/>
</dbReference>
<comment type="caution">
    <text evidence="6">The sequence shown here is derived from an EMBL/GenBank/DDBJ whole genome shotgun (WGS) entry which is preliminary data.</text>
</comment>
<evidence type="ECO:0000259" key="5">
    <source>
        <dbReference type="PROSITE" id="PS50893"/>
    </source>
</evidence>
<evidence type="ECO:0000256" key="3">
    <source>
        <dbReference type="ARBA" id="ARBA00022840"/>
    </source>
</evidence>